<dbReference type="InterPro" id="IPR041694">
    <property type="entry name" value="ADH_N_2"/>
</dbReference>
<dbReference type="PANTHER" id="PTHR43205:SF7">
    <property type="entry name" value="PROSTAGLANDIN REDUCTASE 1"/>
    <property type="match status" value="1"/>
</dbReference>
<accession>A0ABS5KP61</accession>
<gene>
    <name evidence="3" type="ORF">KGQ19_13300</name>
</gene>
<evidence type="ECO:0000259" key="2">
    <source>
        <dbReference type="Pfam" id="PF16884"/>
    </source>
</evidence>
<keyword evidence="4" id="KW-1185">Reference proteome</keyword>
<reference evidence="3 4" key="1">
    <citation type="submission" date="2020-02" db="EMBL/GenBank/DDBJ databases">
        <title>Acidophilic actinobacteria isolated from forest soil.</title>
        <authorList>
            <person name="Golinska P."/>
        </authorList>
    </citation>
    <scope>NUCLEOTIDE SEQUENCE [LARGE SCALE GENOMIC DNA]</scope>
    <source>
        <strain evidence="3 4">NL8</strain>
    </source>
</reference>
<evidence type="ECO:0000313" key="4">
    <source>
        <dbReference type="Proteomes" id="UP000730482"/>
    </source>
</evidence>
<dbReference type="EMBL" id="JAAFYZ010000036">
    <property type="protein sequence ID" value="MBS2547842.1"/>
    <property type="molecule type" value="Genomic_DNA"/>
</dbReference>
<comment type="caution">
    <text evidence="3">The sequence shown here is derived from an EMBL/GenBank/DDBJ whole genome shotgun (WGS) entry which is preliminary data.</text>
</comment>
<proteinExistence type="predicted"/>
<dbReference type="SUPFAM" id="SSF51735">
    <property type="entry name" value="NAD(P)-binding Rossmann-fold domains"/>
    <property type="match status" value="1"/>
</dbReference>
<evidence type="ECO:0000256" key="1">
    <source>
        <dbReference type="ARBA" id="ARBA00023002"/>
    </source>
</evidence>
<dbReference type="InterPro" id="IPR036291">
    <property type="entry name" value="NAD(P)-bd_dom_sf"/>
</dbReference>
<organism evidence="3 4">
    <name type="scientific">Catenulispora pinistramenti</name>
    <dbReference type="NCBI Taxonomy" id="2705254"/>
    <lineage>
        <taxon>Bacteria</taxon>
        <taxon>Bacillati</taxon>
        <taxon>Actinomycetota</taxon>
        <taxon>Actinomycetes</taxon>
        <taxon>Catenulisporales</taxon>
        <taxon>Catenulisporaceae</taxon>
        <taxon>Catenulispora</taxon>
    </lineage>
</organism>
<dbReference type="Proteomes" id="UP000730482">
    <property type="component" value="Unassembled WGS sequence"/>
</dbReference>
<sequence>MVTEKPEAHELWLTEYPSATLKPENLAVVETRIPNLGPGMALIQNLYLTPDPELTVRRVRTWPLRTALKAGPAVGLVIASRDAKLPKGTLVRHEGGWGTYTVLGHGQYDLCTTSEHIPPQAYLGVLGQPGLLACAGVWELADVRAGETVLITPATGPFGTAAARLARLRGAARIIGCQNTTTGTGEPAVDFDIVIHHQPADLSKRLLAAAPRGIHAAILGAAPNLFVDVLGAIAERGRVAWTADTGIPAEAMTDGHLPAAGLATILQRGIRVIGYRASHFQHLRDRVEGLLAPELTAGRLTTGPATRRHLADLPEELANTANGSPHRTDIYQIAVP</sequence>
<dbReference type="SUPFAM" id="SSF50129">
    <property type="entry name" value="GroES-like"/>
    <property type="match status" value="1"/>
</dbReference>
<feature type="domain" description="Oxidoreductase N-terminal" evidence="2">
    <location>
        <begin position="11"/>
        <end position="103"/>
    </location>
</feature>
<name>A0ABS5KP61_9ACTN</name>
<dbReference type="PANTHER" id="PTHR43205">
    <property type="entry name" value="PROSTAGLANDIN REDUCTASE"/>
    <property type="match status" value="1"/>
</dbReference>
<evidence type="ECO:0000313" key="3">
    <source>
        <dbReference type="EMBL" id="MBS2547842.1"/>
    </source>
</evidence>
<protein>
    <recommendedName>
        <fullName evidence="2">Oxidoreductase N-terminal domain-containing protein</fullName>
    </recommendedName>
</protein>
<dbReference type="InterPro" id="IPR045010">
    <property type="entry name" value="MDR_fam"/>
</dbReference>
<dbReference type="Gene3D" id="3.40.50.720">
    <property type="entry name" value="NAD(P)-binding Rossmann-like Domain"/>
    <property type="match status" value="1"/>
</dbReference>
<dbReference type="Pfam" id="PF16884">
    <property type="entry name" value="ADH_N_2"/>
    <property type="match status" value="1"/>
</dbReference>
<dbReference type="Gene3D" id="3.90.180.10">
    <property type="entry name" value="Medium-chain alcohol dehydrogenases, catalytic domain"/>
    <property type="match status" value="1"/>
</dbReference>
<keyword evidence="1" id="KW-0560">Oxidoreductase</keyword>
<dbReference type="RefSeq" id="WP_212009423.1">
    <property type="nucleotide sequence ID" value="NZ_JAAFYZ010000036.1"/>
</dbReference>
<dbReference type="InterPro" id="IPR011032">
    <property type="entry name" value="GroES-like_sf"/>
</dbReference>